<evidence type="ECO:0000313" key="4">
    <source>
        <dbReference type="Proteomes" id="UP001595886"/>
    </source>
</evidence>
<protein>
    <submittedName>
        <fullName evidence="3">Fimbria/pilus outer membrane usher protein</fullName>
    </submittedName>
</protein>
<name>A0ABV9QRT4_9GAMM</name>
<dbReference type="InterPro" id="IPR000015">
    <property type="entry name" value="Fimb_usher"/>
</dbReference>
<dbReference type="InterPro" id="IPR025949">
    <property type="entry name" value="PapC-like_C"/>
</dbReference>
<feature type="signal peptide" evidence="1">
    <location>
        <begin position="1"/>
        <end position="20"/>
    </location>
</feature>
<dbReference type="Gene3D" id="2.60.40.3110">
    <property type="match status" value="1"/>
</dbReference>
<accession>A0ABV9QRT4</accession>
<dbReference type="PANTHER" id="PTHR30451">
    <property type="entry name" value="OUTER MEMBRANE USHER PROTEIN"/>
    <property type="match status" value="1"/>
</dbReference>
<keyword evidence="4" id="KW-1185">Reference proteome</keyword>
<sequence length="778" mass="82911">MRLRLACGAALMLAASTAAADTAPGLIADGEDWTRGTSLYLEVRVNGRDTGQIAHFDERAGKLYARTATLRQLGFVLLDDAVDPLAPADLDGVEVQYEATHQRIAIQAPSRWLAYETTRLNAPDAHVPRADGATGLLLNYDVRGARDGDATQLDASTELRAFAGRAGVFSTTQIHRFGDGSGAGWNGETVRLDSSWQLAFPDSMLRLTVGDTTTGALDWTRPTYIGGVQIGRDFGLQPDRVTAPLPAFFGEATVPSTVDLYIGGMRQYSGSVPPGPFQLTTIPTVNGAGIARVVLTDALGRSRSYELPFYGSRQLLQAGLSDWSASLGFVRQRYGLASWDYAGEPMASANLRYGWSDRLTLEAHAEGSADVFAAGGGGSLQLGSAGILGAAVAHSVGDGRSGSLLHLAYDWTDGRFAIGLDSTRTFGDYRDVATRYGPPPARASERAVFGFNSAAAGSFSVGYVHLRYPGTDDSRYASAYWSRTFGGRVSLNLGVNRNLDDAGDRSAFATLVLALERSRSVNAGVQHSRGRTSATVDAGRPVPADGGFGWRVQARSGDAHGGLAEAGWLGENGQWTGGVGSFGGDGYAYAEASGSLIRMGDHTFAARRVEDAFAVVSTDGVAQVPVRLENRPIGRTDDDGMLLVTRLQAYQRNQLSIDPMELPAAMRIERVDAIAVPRDRAGTLVRFAMKPVRSAELVLHDAHGAPLALGSRVQVEGRASEAPVGYDGVVYLDDLDEHVRLAVRTPEGRLCHVRLDLPHAAGAALRLGPLPCREEDFR</sequence>
<organism evidence="3 4">
    <name type="scientific">Dokdonella ginsengisoli</name>
    <dbReference type="NCBI Taxonomy" id="363846"/>
    <lineage>
        <taxon>Bacteria</taxon>
        <taxon>Pseudomonadati</taxon>
        <taxon>Pseudomonadota</taxon>
        <taxon>Gammaproteobacteria</taxon>
        <taxon>Lysobacterales</taxon>
        <taxon>Rhodanobacteraceae</taxon>
        <taxon>Dokdonella</taxon>
    </lineage>
</organism>
<dbReference type="Pfam" id="PF13953">
    <property type="entry name" value="PapC_C"/>
    <property type="match status" value="1"/>
</dbReference>
<evidence type="ECO:0000313" key="3">
    <source>
        <dbReference type="EMBL" id="MFC4820053.1"/>
    </source>
</evidence>
<comment type="caution">
    <text evidence="3">The sequence shown here is derived from an EMBL/GenBank/DDBJ whole genome shotgun (WGS) entry which is preliminary data.</text>
</comment>
<keyword evidence="1" id="KW-0732">Signal</keyword>
<dbReference type="EMBL" id="JBHSHD010000006">
    <property type="protein sequence ID" value="MFC4820053.1"/>
    <property type="molecule type" value="Genomic_DNA"/>
</dbReference>
<evidence type="ECO:0000259" key="2">
    <source>
        <dbReference type="Pfam" id="PF13953"/>
    </source>
</evidence>
<dbReference type="InterPro" id="IPR042186">
    <property type="entry name" value="FimD_plug_dom"/>
</dbReference>
<dbReference type="Pfam" id="PF00577">
    <property type="entry name" value="Usher"/>
    <property type="match status" value="2"/>
</dbReference>
<dbReference type="PANTHER" id="PTHR30451:SF5">
    <property type="entry name" value="SLR0019 PROTEIN"/>
    <property type="match status" value="1"/>
</dbReference>
<dbReference type="RefSeq" id="WP_380019874.1">
    <property type="nucleotide sequence ID" value="NZ_JBHSHD010000006.1"/>
</dbReference>
<reference evidence="4" key="1">
    <citation type="journal article" date="2019" name="Int. J. Syst. Evol. Microbiol.">
        <title>The Global Catalogue of Microorganisms (GCM) 10K type strain sequencing project: providing services to taxonomists for standard genome sequencing and annotation.</title>
        <authorList>
            <consortium name="The Broad Institute Genomics Platform"/>
            <consortium name="The Broad Institute Genome Sequencing Center for Infectious Disease"/>
            <person name="Wu L."/>
            <person name="Ma J."/>
        </authorList>
    </citation>
    <scope>NUCLEOTIDE SEQUENCE [LARGE SCALE GENOMIC DNA]</scope>
    <source>
        <strain evidence="4">CCUG 30340</strain>
    </source>
</reference>
<dbReference type="Gene3D" id="2.60.40.2070">
    <property type="match status" value="1"/>
</dbReference>
<evidence type="ECO:0000256" key="1">
    <source>
        <dbReference type="SAM" id="SignalP"/>
    </source>
</evidence>
<proteinExistence type="predicted"/>
<dbReference type="InterPro" id="IPR043142">
    <property type="entry name" value="PapC-like_C_sf"/>
</dbReference>
<feature type="domain" description="PapC-like C-terminal" evidence="2">
    <location>
        <begin position="698"/>
        <end position="758"/>
    </location>
</feature>
<dbReference type="Proteomes" id="UP001595886">
    <property type="component" value="Unassembled WGS sequence"/>
</dbReference>
<feature type="chain" id="PRO_5047421404" evidence="1">
    <location>
        <begin position="21"/>
        <end position="778"/>
    </location>
</feature>
<dbReference type="Gene3D" id="2.60.40.2610">
    <property type="entry name" value="Outer membrane usher protein FimD, plug domain"/>
    <property type="match status" value="1"/>
</dbReference>
<gene>
    <name evidence="3" type="ORF">ACFO6Q_06950</name>
</gene>